<comment type="caution">
    <text evidence="7">The sequence shown here is derived from an EMBL/GenBank/DDBJ whole genome shotgun (WGS) entry which is preliminary data.</text>
</comment>
<evidence type="ECO:0000256" key="1">
    <source>
        <dbReference type="ARBA" id="ARBA00022723"/>
    </source>
</evidence>
<evidence type="ECO:0000313" key="7">
    <source>
        <dbReference type="EMBL" id="CAK0863896.1"/>
    </source>
</evidence>
<evidence type="ECO:0000256" key="2">
    <source>
        <dbReference type="ARBA" id="ARBA00022771"/>
    </source>
</evidence>
<keyword evidence="5" id="KW-0812">Transmembrane</keyword>
<evidence type="ECO:0000256" key="4">
    <source>
        <dbReference type="PROSITE-ProRule" id="PRU00175"/>
    </source>
</evidence>
<dbReference type="SMART" id="SM00184">
    <property type="entry name" value="RING"/>
    <property type="match status" value="1"/>
</dbReference>
<dbReference type="Gene3D" id="3.30.40.10">
    <property type="entry name" value="Zinc/RING finger domain, C3HC4 (zinc finger)"/>
    <property type="match status" value="1"/>
</dbReference>
<feature type="domain" description="RING-type" evidence="6">
    <location>
        <begin position="192"/>
        <end position="239"/>
    </location>
</feature>
<keyword evidence="8" id="KW-1185">Reference proteome</keyword>
<evidence type="ECO:0000256" key="3">
    <source>
        <dbReference type="ARBA" id="ARBA00022833"/>
    </source>
</evidence>
<evidence type="ECO:0000313" key="8">
    <source>
        <dbReference type="Proteomes" id="UP001189429"/>
    </source>
</evidence>
<keyword evidence="2 4" id="KW-0863">Zinc-finger</keyword>
<dbReference type="InterPro" id="IPR013083">
    <property type="entry name" value="Znf_RING/FYVE/PHD"/>
</dbReference>
<dbReference type="PANTHER" id="PTHR45798:SF97">
    <property type="entry name" value="ALCOHOL-SENSITIVE RING FINGER PROTEIN 1"/>
    <property type="match status" value="1"/>
</dbReference>
<dbReference type="EMBL" id="CAUYUJ010016314">
    <property type="protein sequence ID" value="CAK0863896.1"/>
    <property type="molecule type" value="Genomic_DNA"/>
</dbReference>
<reference evidence="7" key="1">
    <citation type="submission" date="2023-10" db="EMBL/GenBank/DDBJ databases">
        <authorList>
            <person name="Chen Y."/>
            <person name="Shah S."/>
            <person name="Dougan E. K."/>
            <person name="Thang M."/>
            <person name="Chan C."/>
        </authorList>
    </citation>
    <scope>NUCLEOTIDE SEQUENCE [LARGE SCALE GENOMIC DNA]</scope>
</reference>
<sequence>MANEAGVTGAGPGGVGGVVGTPTVRDASRVWVAVGVSFNAAIYIYIFGFKPWLETTGLLCPRHYLAVLADWVMVALLGAVSFGIAGHASQRWRLQGLIRGLIVVAVMLSVARSATVMFFQGFCAIPEMAWCCIFIPIGLNIHMGPQEVTKTGEDDPEVVKAEVAKVLGGLTASTWSDEGADGNLESGNPVACSICLCDLEPGDSVKTTPCNHSFHEECLQSWLLSSMCRWNAQSCAVCRRDLRCISRIADSERPSFGDVS</sequence>
<dbReference type="InterPro" id="IPR052788">
    <property type="entry name" value="RING-type_E3_ligase_ATL"/>
</dbReference>
<keyword evidence="5" id="KW-0472">Membrane</keyword>
<keyword evidence="1" id="KW-0479">Metal-binding</keyword>
<dbReference type="SUPFAM" id="SSF57850">
    <property type="entry name" value="RING/U-box"/>
    <property type="match status" value="1"/>
</dbReference>
<name>A0ABN9UXE8_9DINO</name>
<dbReference type="InterPro" id="IPR011016">
    <property type="entry name" value="Znf_RING-CH"/>
</dbReference>
<gene>
    <name evidence="7" type="ORF">PCOR1329_LOCUS51920</name>
</gene>
<accession>A0ABN9UXE8</accession>
<evidence type="ECO:0000256" key="5">
    <source>
        <dbReference type="SAM" id="Phobius"/>
    </source>
</evidence>
<dbReference type="SMART" id="SM00744">
    <property type="entry name" value="RINGv"/>
    <property type="match status" value="1"/>
</dbReference>
<organism evidence="7 8">
    <name type="scientific">Prorocentrum cordatum</name>
    <dbReference type="NCBI Taxonomy" id="2364126"/>
    <lineage>
        <taxon>Eukaryota</taxon>
        <taxon>Sar</taxon>
        <taxon>Alveolata</taxon>
        <taxon>Dinophyceae</taxon>
        <taxon>Prorocentrales</taxon>
        <taxon>Prorocentraceae</taxon>
        <taxon>Prorocentrum</taxon>
    </lineage>
</organism>
<protein>
    <recommendedName>
        <fullName evidence="6">RING-type domain-containing protein</fullName>
    </recommendedName>
</protein>
<keyword evidence="3" id="KW-0862">Zinc</keyword>
<dbReference type="CDD" id="cd16448">
    <property type="entry name" value="RING-H2"/>
    <property type="match status" value="1"/>
</dbReference>
<dbReference type="PROSITE" id="PS50089">
    <property type="entry name" value="ZF_RING_2"/>
    <property type="match status" value="1"/>
</dbReference>
<dbReference type="InterPro" id="IPR001841">
    <property type="entry name" value="Znf_RING"/>
</dbReference>
<dbReference type="Pfam" id="PF13639">
    <property type="entry name" value="zf-RING_2"/>
    <property type="match status" value="1"/>
</dbReference>
<evidence type="ECO:0000259" key="6">
    <source>
        <dbReference type="PROSITE" id="PS50089"/>
    </source>
</evidence>
<dbReference type="PANTHER" id="PTHR45798">
    <property type="entry name" value="RING-H2 FINGER PROTEIN ATL61-RELATED-RELATED"/>
    <property type="match status" value="1"/>
</dbReference>
<feature type="transmembrane region" description="Helical" evidence="5">
    <location>
        <begin position="97"/>
        <end position="119"/>
    </location>
</feature>
<dbReference type="Proteomes" id="UP001189429">
    <property type="component" value="Unassembled WGS sequence"/>
</dbReference>
<keyword evidence="5" id="KW-1133">Transmembrane helix</keyword>
<feature type="transmembrane region" description="Helical" evidence="5">
    <location>
        <begin position="30"/>
        <end position="52"/>
    </location>
</feature>
<proteinExistence type="predicted"/>
<feature type="transmembrane region" description="Helical" evidence="5">
    <location>
        <begin position="64"/>
        <end position="85"/>
    </location>
</feature>